<dbReference type="RefSeq" id="WP_005402108.1">
    <property type="nucleotide sequence ID" value="NZ_GG705011.1"/>
</dbReference>
<evidence type="ECO:0000313" key="2">
    <source>
        <dbReference type="EMBL" id="EEY92855.1"/>
    </source>
</evidence>
<keyword evidence="1" id="KW-0472">Membrane</keyword>
<evidence type="ECO:0000256" key="1">
    <source>
        <dbReference type="SAM" id="Phobius"/>
    </source>
</evidence>
<name>D0SLE8_ACIJU</name>
<feature type="transmembrane region" description="Helical" evidence="1">
    <location>
        <begin position="16"/>
        <end position="34"/>
    </location>
</feature>
<organism evidence="2 3">
    <name type="scientific">Acinetobacter junii SH205</name>
    <dbReference type="NCBI Taxonomy" id="575587"/>
    <lineage>
        <taxon>Bacteria</taxon>
        <taxon>Pseudomonadati</taxon>
        <taxon>Pseudomonadota</taxon>
        <taxon>Gammaproteobacteria</taxon>
        <taxon>Moraxellales</taxon>
        <taxon>Moraxellaceae</taxon>
        <taxon>Acinetobacter</taxon>
    </lineage>
</organism>
<protein>
    <submittedName>
        <fullName evidence="2">Uncharacterized protein</fullName>
    </submittedName>
</protein>
<sequence length="146" mass="17277">MNFKEIIDVLQSSRKIVFTLTISCMLILLQEKYISLFKVESKIKSAIFIILFFGLIFLLCDFVEYLKTRYSVAQSYKVTKEEYEILKTIGLHPTEMISLNKDINPTTLLKLRYILDNLVEKELVGQGFNDEYWLTRKGRKVLMKYR</sequence>
<proteinExistence type="predicted"/>
<keyword evidence="1" id="KW-1133">Transmembrane helix</keyword>
<accession>D0SLE8</accession>
<evidence type="ECO:0000313" key="3">
    <source>
        <dbReference type="Proteomes" id="UP000018442"/>
    </source>
</evidence>
<dbReference type="HOGENOM" id="CLU_1773386_0_0_6"/>
<gene>
    <name evidence="2" type="ORF">HMPREF0026_00131</name>
</gene>
<keyword evidence="1" id="KW-0812">Transmembrane</keyword>
<dbReference type="EMBL" id="GG705011">
    <property type="protein sequence ID" value="EEY92855.1"/>
    <property type="molecule type" value="Genomic_DNA"/>
</dbReference>
<dbReference type="Proteomes" id="UP000018442">
    <property type="component" value="Unassembled WGS sequence"/>
</dbReference>
<reference evidence="3" key="1">
    <citation type="journal article" date="2012" name="PLoS ONE">
        <title>The success of Acinetobacter species; genetic, metabolic and virulence attributes.</title>
        <authorList>
            <person name="Peleg A.Y."/>
            <person name="de Breij A."/>
            <person name="Adams M.D."/>
            <person name="Cerqueira G.M."/>
            <person name="Mocali S."/>
            <person name="Galardini M."/>
            <person name="Nibbering P.H."/>
            <person name="Earl A.M."/>
            <person name="Ward D.V."/>
            <person name="Paterson D.L."/>
            <person name="Seifert H."/>
            <person name="Dijkshoorn L."/>
        </authorList>
    </citation>
    <scope>NUCLEOTIDE SEQUENCE [LARGE SCALE GENOMIC DNA]</scope>
    <source>
        <strain evidence="3">SH205</strain>
    </source>
</reference>
<feature type="transmembrane region" description="Helical" evidence="1">
    <location>
        <begin position="46"/>
        <end position="66"/>
    </location>
</feature>
<dbReference type="AlphaFoldDB" id="D0SLE8"/>